<protein>
    <submittedName>
        <fullName evidence="2">Uncharacterized protein</fullName>
    </submittedName>
</protein>
<comment type="caution">
    <text evidence="2">The sequence shown here is derived from an EMBL/GenBank/DDBJ whole genome shotgun (WGS) entry which is preliminary data.</text>
</comment>
<feature type="region of interest" description="Disordered" evidence="1">
    <location>
        <begin position="216"/>
        <end position="268"/>
    </location>
</feature>
<feature type="compositionally biased region" description="Low complexity" evidence="1">
    <location>
        <begin position="240"/>
        <end position="253"/>
    </location>
</feature>
<dbReference type="OrthoDB" id="1918685at2759"/>
<organism evidence="2 3">
    <name type="scientific">Cytospora chrysosperma</name>
    <name type="common">Cytospora canker fungus</name>
    <name type="synonym">Sphaeria chrysosperma</name>
    <dbReference type="NCBI Taxonomy" id="252740"/>
    <lineage>
        <taxon>Eukaryota</taxon>
        <taxon>Fungi</taxon>
        <taxon>Dikarya</taxon>
        <taxon>Ascomycota</taxon>
        <taxon>Pezizomycotina</taxon>
        <taxon>Sordariomycetes</taxon>
        <taxon>Sordariomycetidae</taxon>
        <taxon>Diaporthales</taxon>
        <taxon>Cytosporaceae</taxon>
        <taxon>Cytospora</taxon>
    </lineage>
</organism>
<name>A0A423VLQ5_CYTCH</name>
<gene>
    <name evidence="2" type="ORF">VSDG_07604</name>
</gene>
<dbReference type="Proteomes" id="UP000284375">
    <property type="component" value="Unassembled WGS sequence"/>
</dbReference>
<proteinExistence type="predicted"/>
<dbReference type="AlphaFoldDB" id="A0A423VLQ5"/>
<feature type="compositionally biased region" description="Basic and acidic residues" evidence="1">
    <location>
        <begin position="216"/>
        <end position="226"/>
    </location>
</feature>
<keyword evidence="3" id="KW-1185">Reference proteome</keyword>
<evidence type="ECO:0000313" key="3">
    <source>
        <dbReference type="Proteomes" id="UP000284375"/>
    </source>
</evidence>
<accession>A0A423VLQ5</accession>
<reference evidence="2 3" key="1">
    <citation type="submission" date="2015-09" db="EMBL/GenBank/DDBJ databases">
        <title>Host preference determinants of Valsa canker pathogens revealed by comparative genomics.</title>
        <authorList>
            <person name="Yin Z."/>
            <person name="Huang L."/>
        </authorList>
    </citation>
    <scope>NUCLEOTIDE SEQUENCE [LARGE SCALE GENOMIC DNA]</scope>
    <source>
        <strain evidence="2 3">YSFL</strain>
    </source>
</reference>
<evidence type="ECO:0000256" key="1">
    <source>
        <dbReference type="SAM" id="MobiDB-lite"/>
    </source>
</evidence>
<sequence>MSASNNSPEPAIVAADPSQPFTPRPLISEILRTSYCIPGSVLLVENIEAAIPVSKRYRTVRLLLGDGELCIQALLRTEMHRFVDDDQFFEGCYVRLNRFEVHSTLLRPDQQGDDDGSDGPAEMVFLVVQDMATVGWDTVYMEMAGTIGRELSVIKSRQEAQGCCKAETVAAQVNSAPAALLNMESGIGAPPKEEIVVALDELDEDDDFEVMDISDQRASDRRREAELLQQQQPPPRRSSHLASNSNSNSGNSSHRQPQTPGDLSRPLRLTPLRSIPNLPYKQNWAVNVLAVVASLSDVEPALLPTYVGKQRTVRLADPTTGKHVLLTVFLDPDEFAPAVGSVVLLLGVKNHRFDGGSLKKYGNDRPNGGARWWFENPTDVAWCDVEGLRSWWTGQSPRLQDGRVEVSI</sequence>
<dbReference type="EMBL" id="LJZO01000040">
    <property type="protein sequence ID" value="ROV91955.1"/>
    <property type="molecule type" value="Genomic_DNA"/>
</dbReference>
<evidence type="ECO:0000313" key="2">
    <source>
        <dbReference type="EMBL" id="ROV91955.1"/>
    </source>
</evidence>